<feature type="domain" description="Peptidase M20 dimerisation" evidence="3">
    <location>
        <begin position="162"/>
        <end position="260"/>
    </location>
</feature>
<organism evidence="4 5">
    <name type="scientific">Gracilibacillus oryzae</name>
    <dbReference type="NCBI Taxonomy" id="1672701"/>
    <lineage>
        <taxon>Bacteria</taxon>
        <taxon>Bacillati</taxon>
        <taxon>Bacillota</taxon>
        <taxon>Bacilli</taxon>
        <taxon>Bacillales</taxon>
        <taxon>Bacillaceae</taxon>
        <taxon>Gracilibacillus</taxon>
    </lineage>
</organism>
<dbReference type="EMBL" id="WEID01000036">
    <property type="protein sequence ID" value="KAB8137781.1"/>
    <property type="molecule type" value="Genomic_DNA"/>
</dbReference>
<dbReference type="RefSeq" id="WP_153402516.1">
    <property type="nucleotide sequence ID" value="NZ_ML762427.1"/>
</dbReference>
<sequence length="368" mass="40944">MREQLVSLLKELIEIDSSTKDGANRAVDFCADWLEGRGLLVNKISNSGYQSLVCEIGEGEQTIVLNGHVDVIEGEKEQFQPFIKDGKMYGRGSVDMKAGVAAMMETVAQLKDHVLPAKVMLQIVPDEETGGRNGSKFLADQGYRGDFMICGEPTNLGVAVQSKGVLQLDFKIYGKPAHGSRPWDGVNAVMKAYQLYEDILRLPFAEEIEPPFYDKPSINLAKLSGGTVYNKVPEVCEMALDIRYLPNQDPNVIYQQIKDITDGDVQIHICNDPVKTEPDDPYVQMLKRSIKRETQLEDVNVFGQHGSSDAQFFTKYGSAAVEFGPVGADWHGENEMVYIDSVREYVEIMKDFISIDVANIKELSVSSK</sequence>
<accession>A0A7C8GTW7</accession>
<dbReference type="OrthoDB" id="9792335at2"/>
<comment type="caution">
    <text evidence="4">The sequence shown here is derived from an EMBL/GenBank/DDBJ whole genome shotgun (WGS) entry which is preliminary data.</text>
</comment>
<dbReference type="SUPFAM" id="SSF55031">
    <property type="entry name" value="Bacterial exopeptidase dimerisation domain"/>
    <property type="match status" value="1"/>
</dbReference>
<keyword evidence="5" id="KW-1185">Reference proteome</keyword>
<dbReference type="InterPro" id="IPR036264">
    <property type="entry name" value="Bact_exopeptidase_dim_dom"/>
</dbReference>
<gene>
    <name evidence="4" type="ORF">F9U64_08215</name>
</gene>
<dbReference type="InterPro" id="IPR050072">
    <property type="entry name" value="Peptidase_M20A"/>
</dbReference>
<proteinExistence type="predicted"/>
<dbReference type="InterPro" id="IPR011650">
    <property type="entry name" value="Peptidase_M20_dimer"/>
</dbReference>
<dbReference type="GO" id="GO:0046872">
    <property type="term" value="F:metal ion binding"/>
    <property type="evidence" value="ECO:0007669"/>
    <property type="project" value="UniProtKB-KW"/>
</dbReference>
<evidence type="ECO:0000259" key="3">
    <source>
        <dbReference type="Pfam" id="PF07687"/>
    </source>
</evidence>
<dbReference type="AlphaFoldDB" id="A0A7C8GTW7"/>
<keyword evidence="2" id="KW-0378">Hydrolase</keyword>
<dbReference type="Gene3D" id="3.30.70.360">
    <property type="match status" value="1"/>
</dbReference>
<evidence type="ECO:0000256" key="2">
    <source>
        <dbReference type="ARBA" id="ARBA00022801"/>
    </source>
</evidence>
<dbReference type="Gene3D" id="3.40.630.10">
    <property type="entry name" value="Zn peptidases"/>
    <property type="match status" value="1"/>
</dbReference>
<dbReference type="InterPro" id="IPR002933">
    <property type="entry name" value="Peptidase_M20"/>
</dbReference>
<keyword evidence="1" id="KW-0479">Metal-binding</keyword>
<evidence type="ECO:0000313" key="4">
    <source>
        <dbReference type="EMBL" id="KAB8137781.1"/>
    </source>
</evidence>
<dbReference type="GO" id="GO:0016787">
    <property type="term" value="F:hydrolase activity"/>
    <property type="evidence" value="ECO:0007669"/>
    <property type="project" value="UniProtKB-KW"/>
</dbReference>
<reference evidence="4 5" key="1">
    <citation type="submission" date="2019-10" db="EMBL/GenBank/DDBJ databases">
        <title>Gracilibacillus sp. nov. isolated from rice seeds.</title>
        <authorList>
            <person name="He S."/>
        </authorList>
    </citation>
    <scope>NUCLEOTIDE SEQUENCE [LARGE SCALE GENOMIC DNA]</scope>
    <source>
        <strain evidence="4 5">TD8</strain>
    </source>
</reference>
<protein>
    <submittedName>
        <fullName evidence="4">M20 family metallopeptidase</fullName>
    </submittedName>
</protein>
<dbReference type="Pfam" id="PF01546">
    <property type="entry name" value="Peptidase_M20"/>
    <property type="match status" value="1"/>
</dbReference>
<dbReference type="Pfam" id="PF07687">
    <property type="entry name" value="M20_dimer"/>
    <property type="match status" value="1"/>
</dbReference>
<dbReference type="Proteomes" id="UP000480246">
    <property type="component" value="Unassembled WGS sequence"/>
</dbReference>
<name>A0A7C8GTW7_9BACI</name>
<dbReference type="PANTHER" id="PTHR43808">
    <property type="entry name" value="ACETYLORNITHINE DEACETYLASE"/>
    <property type="match status" value="1"/>
</dbReference>
<dbReference type="SUPFAM" id="SSF53187">
    <property type="entry name" value="Zn-dependent exopeptidases"/>
    <property type="match status" value="1"/>
</dbReference>
<evidence type="ECO:0000313" key="5">
    <source>
        <dbReference type="Proteomes" id="UP000480246"/>
    </source>
</evidence>
<evidence type="ECO:0000256" key="1">
    <source>
        <dbReference type="ARBA" id="ARBA00022723"/>
    </source>
</evidence>